<proteinExistence type="predicted"/>
<protein>
    <submittedName>
        <fullName evidence="2">Uncharacterized protein</fullName>
    </submittedName>
</protein>
<dbReference type="Proteomes" id="UP001279734">
    <property type="component" value="Unassembled WGS sequence"/>
</dbReference>
<dbReference type="AlphaFoldDB" id="A0AAD3XIR0"/>
<feature type="region of interest" description="Disordered" evidence="1">
    <location>
        <begin position="1"/>
        <end position="39"/>
    </location>
</feature>
<organism evidence="2 3">
    <name type="scientific">Nepenthes gracilis</name>
    <name type="common">Slender pitcher plant</name>
    <dbReference type="NCBI Taxonomy" id="150966"/>
    <lineage>
        <taxon>Eukaryota</taxon>
        <taxon>Viridiplantae</taxon>
        <taxon>Streptophyta</taxon>
        <taxon>Embryophyta</taxon>
        <taxon>Tracheophyta</taxon>
        <taxon>Spermatophyta</taxon>
        <taxon>Magnoliopsida</taxon>
        <taxon>eudicotyledons</taxon>
        <taxon>Gunneridae</taxon>
        <taxon>Pentapetalae</taxon>
        <taxon>Caryophyllales</taxon>
        <taxon>Nepenthaceae</taxon>
        <taxon>Nepenthes</taxon>
    </lineage>
</organism>
<name>A0AAD3XIR0_NEPGR</name>
<evidence type="ECO:0000313" key="2">
    <source>
        <dbReference type="EMBL" id="GMH06058.1"/>
    </source>
</evidence>
<keyword evidence="3" id="KW-1185">Reference proteome</keyword>
<sequence length="68" mass="7105">MVAQASNVNHKVPPDAKPQNPAPGVDGVESGTSSLVSPSVKHSAPCVKIWPEVEQPSYPLVVFDAISL</sequence>
<dbReference type="EMBL" id="BSYO01000006">
    <property type="protein sequence ID" value="GMH06058.1"/>
    <property type="molecule type" value="Genomic_DNA"/>
</dbReference>
<evidence type="ECO:0000313" key="3">
    <source>
        <dbReference type="Proteomes" id="UP001279734"/>
    </source>
</evidence>
<gene>
    <name evidence="2" type="ORF">Nepgr_007898</name>
</gene>
<evidence type="ECO:0000256" key="1">
    <source>
        <dbReference type="SAM" id="MobiDB-lite"/>
    </source>
</evidence>
<comment type="caution">
    <text evidence="2">The sequence shown here is derived from an EMBL/GenBank/DDBJ whole genome shotgun (WGS) entry which is preliminary data.</text>
</comment>
<reference evidence="2" key="1">
    <citation type="submission" date="2023-05" db="EMBL/GenBank/DDBJ databases">
        <title>Nepenthes gracilis genome sequencing.</title>
        <authorList>
            <person name="Fukushima K."/>
        </authorList>
    </citation>
    <scope>NUCLEOTIDE SEQUENCE</scope>
    <source>
        <strain evidence="2">SING2019-196</strain>
    </source>
</reference>
<accession>A0AAD3XIR0</accession>